<gene>
    <name evidence="4" type="ORF">BSU04_03910</name>
</gene>
<evidence type="ECO:0000313" key="4">
    <source>
        <dbReference type="EMBL" id="OXC79940.1"/>
    </source>
</evidence>
<dbReference type="Proteomes" id="UP000214720">
    <property type="component" value="Unassembled WGS sequence"/>
</dbReference>
<dbReference type="InterPro" id="IPR010131">
    <property type="entry name" value="MdtP/NodT-like"/>
</dbReference>
<reference evidence="5" key="1">
    <citation type="submission" date="2017-01" db="EMBL/GenBank/DDBJ databases">
        <title>Genome Analysis of Deinococcus marmoris KOPRI26562.</title>
        <authorList>
            <person name="Kim J.H."/>
            <person name="Oh H.-M."/>
        </authorList>
    </citation>
    <scope>NUCLEOTIDE SEQUENCE [LARGE SCALE GENOMIC DNA]</scope>
    <source>
        <strain evidence="5">PAMC 26633</strain>
    </source>
</reference>
<dbReference type="NCBIfam" id="TIGR01845">
    <property type="entry name" value="outer_NodT"/>
    <property type="match status" value="1"/>
</dbReference>
<feature type="region of interest" description="Disordered" evidence="3">
    <location>
        <begin position="476"/>
        <end position="504"/>
    </location>
</feature>
<dbReference type="PANTHER" id="PTHR30203">
    <property type="entry name" value="OUTER MEMBRANE CATION EFFLUX PROTEIN"/>
    <property type="match status" value="1"/>
</dbReference>
<comment type="caution">
    <text evidence="4">The sequence shown here is derived from an EMBL/GenBank/DDBJ whole genome shotgun (WGS) entry which is preliminary data.</text>
</comment>
<evidence type="ECO:0000313" key="5">
    <source>
        <dbReference type="Proteomes" id="UP000214720"/>
    </source>
</evidence>
<comment type="subcellular location">
    <subcellularLocation>
        <location evidence="2">Cell membrane</location>
        <topology evidence="2">Lipid-anchor</topology>
    </subcellularLocation>
</comment>
<keyword evidence="2" id="KW-0812">Transmembrane</keyword>
<feature type="chain" id="PRO_5011832150" evidence="2">
    <location>
        <begin position="18"/>
        <end position="504"/>
    </location>
</feature>
<keyword evidence="2" id="KW-0732">Signal</keyword>
<dbReference type="InterPro" id="IPR003423">
    <property type="entry name" value="OMP_efflux"/>
</dbReference>
<dbReference type="Pfam" id="PF02321">
    <property type="entry name" value="OEP"/>
    <property type="match status" value="2"/>
</dbReference>
<dbReference type="GO" id="GO:0005886">
    <property type="term" value="C:plasma membrane"/>
    <property type="evidence" value="ECO:0007669"/>
    <property type="project" value="UniProtKB-SubCell"/>
</dbReference>
<dbReference type="OrthoDB" id="9770517at2"/>
<dbReference type="SUPFAM" id="SSF56954">
    <property type="entry name" value="Outer membrane efflux proteins (OEP)"/>
    <property type="match status" value="1"/>
</dbReference>
<dbReference type="PANTHER" id="PTHR30203:SF21">
    <property type="entry name" value="OUTER MEMBRANE COMPONENT OF MULTIDRUG EFFLUX PUMP-RELATED"/>
    <property type="match status" value="1"/>
</dbReference>
<dbReference type="PROSITE" id="PS51257">
    <property type="entry name" value="PROKAR_LIPOPROTEIN"/>
    <property type="match status" value="1"/>
</dbReference>
<feature type="signal peptide" evidence="2">
    <location>
        <begin position="1"/>
        <end position="17"/>
    </location>
</feature>
<feature type="compositionally biased region" description="Low complexity" evidence="3">
    <location>
        <begin position="483"/>
        <end position="504"/>
    </location>
</feature>
<dbReference type="AlphaFoldDB" id="A0A226XAC2"/>
<protein>
    <submittedName>
        <fullName evidence="4">Outer membrane component of tripartite multidrug resistance system</fullName>
    </submittedName>
</protein>
<dbReference type="Gene3D" id="1.20.1600.10">
    <property type="entry name" value="Outer membrane efflux proteins (OEP)"/>
    <property type="match status" value="1"/>
</dbReference>
<proteinExistence type="inferred from homology"/>
<dbReference type="Gene3D" id="2.20.200.10">
    <property type="entry name" value="Outer membrane efflux proteins (OEP)"/>
    <property type="match status" value="1"/>
</dbReference>
<keyword evidence="2" id="KW-1134">Transmembrane beta strand</keyword>
<dbReference type="EMBL" id="MTHB01000027">
    <property type="protein sequence ID" value="OXC79940.1"/>
    <property type="molecule type" value="Genomic_DNA"/>
</dbReference>
<keyword evidence="2" id="KW-0472">Membrane</keyword>
<accession>A0A226XAC2</accession>
<name>A0A226XAC2_CABSO</name>
<comment type="similarity">
    <text evidence="1 2">Belongs to the outer membrane factor (OMF) (TC 1.B.17) family.</text>
</comment>
<dbReference type="eggNOG" id="COG1538">
    <property type="taxonomic scope" value="Bacteria"/>
</dbReference>
<evidence type="ECO:0000256" key="2">
    <source>
        <dbReference type="RuleBase" id="RU362097"/>
    </source>
</evidence>
<dbReference type="GO" id="GO:0015562">
    <property type="term" value="F:efflux transmembrane transporter activity"/>
    <property type="evidence" value="ECO:0007669"/>
    <property type="project" value="InterPro"/>
</dbReference>
<keyword evidence="2" id="KW-0564">Palmitate</keyword>
<organism evidence="4 5">
    <name type="scientific">Caballeronia sordidicola</name>
    <name type="common">Burkholderia sordidicola</name>
    <dbReference type="NCBI Taxonomy" id="196367"/>
    <lineage>
        <taxon>Bacteria</taxon>
        <taxon>Pseudomonadati</taxon>
        <taxon>Pseudomonadota</taxon>
        <taxon>Betaproteobacteria</taxon>
        <taxon>Burkholderiales</taxon>
        <taxon>Burkholderiaceae</taxon>
        <taxon>Caballeronia</taxon>
    </lineage>
</organism>
<keyword evidence="2" id="KW-0449">Lipoprotein</keyword>
<evidence type="ECO:0000256" key="3">
    <source>
        <dbReference type="SAM" id="MobiDB-lite"/>
    </source>
</evidence>
<evidence type="ECO:0000256" key="1">
    <source>
        <dbReference type="ARBA" id="ARBA00007613"/>
    </source>
</evidence>
<sequence length="504" mass="52664">MKMPRALVLTPFVLALAACFTVGPDYSVPKDAVVNAPFVNAPLDGAGGQSTVSSGPVPAHWWRLYDDPILDDLVQQAMASNTDLRVAAANLGRSRAALSVAQAQGGFSGGTSAAFKRAQESAEQYLLTEKIPVANEGDIGINISYELDLFGTIRRGVEAARADSDATQAAADLARITVVADVVRAYVQNCSAAEELGIAQRSLDLQRQRVSVSRRLQQAGRGNAPDVTSGQTQVETLSANIPVYTARRRIAQYQLATLLARSPADLPKGVFACNRTPVIAQPLPVGDGAALLRRRPDVREAERKLAGSTARIGVATGALFPTVTLGASAGLTGILEDLGTQPTARWGFGPLISWTFPVNGQRGRIQEAQYGADAALAQFDGVVLKALRETQSSLATYAADYTRADALTAAQKSAAESADQTHRFYVAGRESFIADLDATRTLTSTNGQLAAAKGQVALDQVNLFLALGGGWEMDPAPNAVPNPASDPAKAAAAPVGASAGTASQ</sequence>